<keyword evidence="2" id="KW-1185">Reference proteome</keyword>
<accession>A0AAN8FWD9</accession>
<proteinExistence type="predicted"/>
<dbReference type="Proteomes" id="UP001331761">
    <property type="component" value="Unassembled WGS sequence"/>
</dbReference>
<sequence>MLMVVLCFVVSAHAFSRNQSPTTLSTPHPERKASPHVVEGPVDADDLLDEMAMLIFGHNVSMIQHLYSITHTEKSYYGKPEFGKWRQDQSYWDSPNGREKYRFYDNVLDIFMNLAKCVYTRSQARKSLIEEWQKVSGDIIKERPHPALFKIFVMDEMAHKQDRSFK</sequence>
<dbReference type="EMBL" id="WIXE01005159">
    <property type="protein sequence ID" value="KAK5982407.1"/>
    <property type="molecule type" value="Genomic_DNA"/>
</dbReference>
<evidence type="ECO:0000313" key="1">
    <source>
        <dbReference type="EMBL" id="KAK5982407.1"/>
    </source>
</evidence>
<evidence type="ECO:0000313" key="2">
    <source>
        <dbReference type="Proteomes" id="UP001331761"/>
    </source>
</evidence>
<reference evidence="1 2" key="1">
    <citation type="submission" date="2019-10" db="EMBL/GenBank/DDBJ databases">
        <title>Assembly and Annotation for the nematode Trichostrongylus colubriformis.</title>
        <authorList>
            <person name="Martin J."/>
        </authorList>
    </citation>
    <scope>NUCLEOTIDE SEQUENCE [LARGE SCALE GENOMIC DNA]</scope>
    <source>
        <strain evidence="1">G859</strain>
        <tissue evidence="1">Whole worm</tissue>
    </source>
</reference>
<name>A0AAN8FWD9_TRICO</name>
<comment type="caution">
    <text evidence="1">The sequence shown here is derived from an EMBL/GenBank/DDBJ whole genome shotgun (WGS) entry which is preliminary data.</text>
</comment>
<dbReference type="AlphaFoldDB" id="A0AAN8FWD9"/>
<protein>
    <submittedName>
        <fullName evidence="1">Uncharacterized protein</fullName>
    </submittedName>
</protein>
<gene>
    <name evidence="1" type="ORF">GCK32_017439</name>
</gene>
<organism evidence="1 2">
    <name type="scientific">Trichostrongylus colubriformis</name>
    <name type="common">Black scour worm</name>
    <dbReference type="NCBI Taxonomy" id="6319"/>
    <lineage>
        <taxon>Eukaryota</taxon>
        <taxon>Metazoa</taxon>
        <taxon>Ecdysozoa</taxon>
        <taxon>Nematoda</taxon>
        <taxon>Chromadorea</taxon>
        <taxon>Rhabditida</taxon>
        <taxon>Rhabditina</taxon>
        <taxon>Rhabditomorpha</taxon>
        <taxon>Strongyloidea</taxon>
        <taxon>Trichostrongylidae</taxon>
        <taxon>Trichostrongylus</taxon>
    </lineage>
</organism>